<name>A0AAN9M4F3_CANGL</name>
<keyword evidence="2" id="KW-1185">Reference proteome</keyword>
<evidence type="ECO:0000313" key="2">
    <source>
        <dbReference type="Proteomes" id="UP001367508"/>
    </source>
</evidence>
<gene>
    <name evidence="1" type="ORF">VNO77_15528</name>
</gene>
<proteinExistence type="predicted"/>
<dbReference type="Proteomes" id="UP001367508">
    <property type="component" value="Unassembled WGS sequence"/>
</dbReference>
<organism evidence="1 2">
    <name type="scientific">Canavalia gladiata</name>
    <name type="common">Sword bean</name>
    <name type="synonym">Dolichos gladiatus</name>
    <dbReference type="NCBI Taxonomy" id="3824"/>
    <lineage>
        <taxon>Eukaryota</taxon>
        <taxon>Viridiplantae</taxon>
        <taxon>Streptophyta</taxon>
        <taxon>Embryophyta</taxon>
        <taxon>Tracheophyta</taxon>
        <taxon>Spermatophyta</taxon>
        <taxon>Magnoliopsida</taxon>
        <taxon>eudicotyledons</taxon>
        <taxon>Gunneridae</taxon>
        <taxon>Pentapetalae</taxon>
        <taxon>rosids</taxon>
        <taxon>fabids</taxon>
        <taxon>Fabales</taxon>
        <taxon>Fabaceae</taxon>
        <taxon>Papilionoideae</taxon>
        <taxon>50 kb inversion clade</taxon>
        <taxon>NPAAA clade</taxon>
        <taxon>indigoferoid/millettioid clade</taxon>
        <taxon>Phaseoleae</taxon>
        <taxon>Canavalia</taxon>
    </lineage>
</organism>
<comment type="caution">
    <text evidence="1">The sequence shown here is derived from an EMBL/GenBank/DDBJ whole genome shotgun (WGS) entry which is preliminary data.</text>
</comment>
<dbReference type="EMBL" id="JAYMYQ010000003">
    <property type="protein sequence ID" value="KAK7345098.1"/>
    <property type="molecule type" value="Genomic_DNA"/>
</dbReference>
<evidence type="ECO:0000313" key="1">
    <source>
        <dbReference type="EMBL" id="KAK7345098.1"/>
    </source>
</evidence>
<reference evidence="1 2" key="1">
    <citation type="submission" date="2024-01" db="EMBL/GenBank/DDBJ databases">
        <title>The genomes of 5 underutilized Papilionoideae crops provide insights into root nodulation and disease resistanc.</title>
        <authorList>
            <person name="Jiang F."/>
        </authorList>
    </citation>
    <scope>NUCLEOTIDE SEQUENCE [LARGE SCALE GENOMIC DNA]</scope>
    <source>
        <strain evidence="1">LVBAO_FW01</strain>
        <tissue evidence="1">Leaves</tissue>
    </source>
</reference>
<dbReference type="AlphaFoldDB" id="A0AAN9M4F3"/>
<protein>
    <submittedName>
        <fullName evidence="1">Uncharacterized protein</fullName>
    </submittedName>
</protein>
<sequence>MSEITSLENPLFQGRVIQSSEFPYPEIDGLEAWRVQDIWYLTPWCCPSDMDIARGDIRTKIETLYTLSSRVDVRGVMIKIPKPPKDANERKRKSISSFLYMETSKTFRYLGPHDWRGVRDGATLRPFSPAYTSVCSEDERLIPRALKIHPNEVS</sequence>
<accession>A0AAN9M4F3</accession>